<protein>
    <recommendedName>
        <fullName evidence="2">WW domain-containing protein</fullName>
    </recommendedName>
</protein>
<reference evidence="4" key="1">
    <citation type="journal article" date="2012" name="G3 (Bethesda)">
        <title>Pichia sorbitophila, an interspecies yeast hybrid reveals early steps of genome resolution following polyploidization.</title>
        <authorList>
            <person name="Leh Louis V."/>
            <person name="Despons L."/>
            <person name="Friedrich A."/>
            <person name="Martin T."/>
            <person name="Durrens P."/>
            <person name="Casaregola S."/>
            <person name="Neuveglise C."/>
            <person name="Fairhead C."/>
            <person name="Marck C."/>
            <person name="Cruz J.A."/>
            <person name="Straub M.L."/>
            <person name="Kugler V."/>
            <person name="Sacerdot C."/>
            <person name="Uzunov Z."/>
            <person name="Thierry A."/>
            <person name="Weiss S."/>
            <person name="Bleykasten C."/>
            <person name="De Montigny J."/>
            <person name="Jacques N."/>
            <person name="Jung P."/>
            <person name="Lemaire M."/>
            <person name="Mallet S."/>
            <person name="Morel G."/>
            <person name="Richard G.F."/>
            <person name="Sarkar A."/>
            <person name="Savel G."/>
            <person name="Schacherer J."/>
            <person name="Seret M.L."/>
            <person name="Talla E."/>
            <person name="Samson G."/>
            <person name="Jubin C."/>
            <person name="Poulain J."/>
            <person name="Vacherie B."/>
            <person name="Barbe V."/>
            <person name="Pelletier E."/>
            <person name="Sherman D.J."/>
            <person name="Westhof E."/>
            <person name="Weissenbach J."/>
            <person name="Baret P.V."/>
            <person name="Wincker P."/>
            <person name="Gaillardin C."/>
            <person name="Dujon B."/>
            <person name="Souciet J.L."/>
        </authorList>
    </citation>
    <scope>NUCLEOTIDE SEQUENCE [LARGE SCALE GENOMIC DNA]</scope>
    <source>
        <strain evidence="4">CBS 270.75 / DBVPG 7215 / KCTC 17166 / NRRL Y-17582</strain>
    </source>
</reference>
<evidence type="ECO:0000313" key="4">
    <source>
        <dbReference type="Proteomes" id="UP000006790"/>
    </source>
</evidence>
<feature type="compositionally biased region" description="Acidic residues" evidence="1">
    <location>
        <begin position="50"/>
        <end position="60"/>
    </location>
</feature>
<gene>
    <name evidence="3" type="ordered locus">Ecym_1231</name>
</gene>
<organism evidence="3 4">
    <name type="scientific">Eremothecium cymbalariae (strain CBS 270.75 / DBVPG 7215 / KCTC 17166 / NRRL Y-17582)</name>
    <name type="common">Yeast</name>
    <dbReference type="NCBI Taxonomy" id="931890"/>
    <lineage>
        <taxon>Eukaryota</taxon>
        <taxon>Fungi</taxon>
        <taxon>Dikarya</taxon>
        <taxon>Ascomycota</taxon>
        <taxon>Saccharomycotina</taxon>
        <taxon>Saccharomycetes</taxon>
        <taxon>Saccharomycetales</taxon>
        <taxon>Saccharomycetaceae</taxon>
        <taxon>Eremothecium</taxon>
    </lineage>
</organism>
<dbReference type="Gene3D" id="2.20.70.10">
    <property type="match status" value="1"/>
</dbReference>
<dbReference type="FunCoup" id="G8JN13">
    <property type="interactions" value="162"/>
</dbReference>
<feature type="compositionally biased region" description="Acidic residues" evidence="1">
    <location>
        <begin position="152"/>
        <end position="166"/>
    </location>
</feature>
<dbReference type="OrthoDB" id="410044at2759"/>
<dbReference type="Gene3D" id="1.10.10.440">
    <property type="entry name" value="FF domain"/>
    <property type="match status" value="1"/>
</dbReference>
<name>G8JN13_ERECY</name>
<dbReference type="InParanoid" id="G8JN13"/>
<dbReference type="HOGENOM" id="CLU_039649_0_0_1"/>
<dbReference type="InterPro" id="IPR002713">
    <property type="entry name" value="FF_domain"/>
</dbReference>
<dbReference type="GeneID" id="11472586"/>
<proteinExistence type="predicted"/>
<dbReference type="AlphaFoldDB" id="G8JN13"/>
<dbReference type="PROSITE" id="PS50020">
    <property type="entry name" value="WW_DOMAIN_2"/>
    <property type="match status" value="1"/>
</dbReference>
<dbReference type="Proteomes" id="UP000006790">
    <property type="component" value="Chromosome 1"/>
</dbReference>
<dbReference type="SMART" id="SM00441">
    <property type="entry name" value="FF"/>
    <property type="match status" value="1"/>
</dbReference>
<dbReference type="CDD" id="cd00201">
    <property type="entry name" value="WW"/>
    <property type="match status" value="1"/>
</dbReference>
<dbReference type="InterPro" id="IPR036517">
    <property type="entry name" value="FF_domain_sf"/>
</dbReference>
<keyword evidence="4" id="KW-1185">Reference proteome</keyword>
<dbReference type="OMA" id="EPTKYHY"/>
<accession>G8JN13</accession>
<dbReference type="SUPFAM" id="SSF81698">
    <property type="entry name" value="FF domain"/>
    <property type="match status" value="1"/>
</dbReference>
<dbReference type="eggNOG" id="KOG0152">
    <property type="taxonomic scope" value="Eukaryota"/>
</dbReference>
<evidence type="ECO:0000256" key="1">
    <source>
        <dbReference type="SAM" id="MobiDB-lite"/>
    </source>
</evidence>
<dbReference type="EMBL" id="CP002497">
    <property type="protein sequence ID" value="AET37477.1"/>
    <property type="molecule type" value="Genomic_DNA"/>
</dbReference>
<sequence>MVWKRAKTGEGEFYYYETVSGEKTWERPETFEEETVMGAVGLVKGYSSSSEEEEEEEEEQQQQQQEQQHGVDISKPLDVRVGYDSEHARFIALFDRYELNPYSSWSLQSRKVQSDPEFYTLLDDETRRELFEDWCTMKLAKAGGDSSASLTGEEEEEEDDDDDEDESLEPVKFHYLSHIVSKSTIKPQTVFSDVKTENKLLFKNFNIDETHPKQEQRQFVSSLLFYYKKKSSKERVEIFKNLLDTKVKHEINNEDQLQQILDQENLPNDAYEIESQLITMEKYIGMHDSLRQLQEDIKYYVVGVRDKTILIKEFLRHMVRSTSQVRSGS</sequence>
<feature type="region of interest" description="Disordered" evidence="1">
    <location>
        <begin position="143"/>
        <end position="166"/>
    </location>
</feature>
<dbReference type="KEGG" id="erc:Ecym_1231"/>
<dbReference type="InterPro" id="IPR001202">
    <property type="entry name" value="WW_dom"/>
</dbReference>
<dbReference type="InterPro" id="IPR036020">
    <property type="entry name" value="WW_dom_sf"/>
</dbReference>
<evidence type="ECO:0000313" key="3">
    <source>
        <dbReference type="EMBL" id="AET37477.1"/>
    </source>
</evidence>
<feature type="domain" description="WW" evidence="2">
    <location>
        <begin position="1"/>
        <end position="30"/>
    </location>
</feature>
<dbReference type="STRING" id="931890.G8JN13"/>
<dbReference type="Pfam" id="PF01846">
    <property type="entry name" value="FF"/>
    <property type="match status" value="1"/>
</dbReference>
<evidence type="ECO:0000259" key="2">
    <source>
        <dbReference type="PROSITE" id="PS50020"/>
    </source>
</evidence>
<dbReference type="RefSeq" id="XP_003644294.1">
    <property type="nucleotide sequence ID" value="XM_003644246.1"/>
</dbReference>
<dbReference type="SUPFAM" id="SSF51045">
    <property type="entry name" value="WW domain"/>
    <property type="match status" value="1"/>
</dbReference>
<feature type="region of interest" description="Disordered" evidence="1">
    <location>
        <begin position="42"/>
        <end position="75"/>
    </location>
</feature>